<dbReference type="CDD" id="cd05931">
    <property type="entry name" value="FAAL"/>
    <property type="match status" value="1"/>
</dbReference>
<dbReference type="InterPro" id="IPR006162">
    <property type="entry name" value="Ppantetheine_attach_site"/>
</dbReference>
<dbReference type="CDD" id="cd12116">
    <property type="entry name" value="A_NRPS_Ta1_like"/>
    <property type="match status" value="1"/>
</dbReference>
<dbReference type="NCBIfam" id="TIGR01733">
    <property type="entry name" value="AA-adenyl-dom"/>
    <property type="match status" value="2"/>
</dbReference>
<dbReference type="Gene3D" id="1.10.1200.10">
    <property type="entry name" value="ACP-like"/>
    <property type="match status" value="3"/>
</dbReference>
<dbReference type="InterPro" id="IPR042099">
    <property type="entry name" value="ANL_N_sf"/>
</dbReference>
<dbReference type="InterPro" id="IPR000873">
    <property type="entry name" value="AMP-dep_synth/lig_dom"/>
</dbReference>
<dbReference type="EMBL" id="CP088156">
    <property type="protein sequence ID" value="UFZ04830.1"/>
    <property type="molecule type" value="Genomic_DNA"/>
</dbReference>
<dbReference type="PANTHER" id="PTHR45527">
    <property type="entry name" value="NONRIBOSOMAL PEPTIDE SYNTHETASE"/>
    <property type="match status" value="1"/>
</dbReference>
<dbReference type="InterPro" id="IPR020806">
    <property type="entry name" value="PKS_PP-bd"/>
</dbReference>
<feature type="domain" description="Carrier" evidence="7">
    <location>
        <begin position="1623"/>
        <end position="1697"/>
    </location>
</feature>
<evidence type="ECO:0000256" key="3">
    <source>
        <dbReference type="ARBA" id="ARBA00022553"/>
    </source>
</evidence>
<dbReference type="InterPro" id="IPR020845">
    <property type="entry name" value="AMP-binding_CS"/>
</dbReference>
<evidence type="ECO:0000256" key="4">
    <source>
        <dbReference type="ARBA" id="ARBA00022737"/>
    </source>
</evidence>
<feature type="domain" description="Carrier" evidence="7">
    <location>
        <begin position="575"/>
        <end position="650"/>
    </location>
</feature>
<dbReference type="CDD" id="cd05930">
    <property type="entry name" value="A_NRPS"/>
    <property type="match status" value="1"/>
</dbReference>
<evidence type="ECO:0000256" key="5">
    <source>
        <dbReference type="ARBA" id="ARBA00022832"/>
    </source>
</evidence>
<keyword evidence="2" id="KW-0596">Phosphopantetheine</keyword>
<evidence type="ECO:0000313" key="8">
    <source>
        <dbReference type="EMBL" id="UFZ04830.1"/>
    </source>
</evidence>
<dbReference type="InterPro" id="IPR010071">
    <property type="entry name" value="AA_adenyl_dom"/>
</dbReference>
<proteinExistence type="predicted"/>
<dbReference type="Gene3D" id="3.40.50.12780">
    <property type="entry name" value="N-terminal domain of ligase-like"/>
    <property type="match status" value="1"/>
</dbReference>
<sequence length="3244" mass="351284">MRTETLVERLREHAALRADHPALRFIEGDDVVEQLTFAELDRRIRGLAAHLQELAGAGERAVILLPSGPDYAVAFYACLYAGVIAVPAYPHESGEQRYTHRLTGILRDAAPRIILTQARLRDSIAASLGETAAHVLAVDALPVDAAAVWRETDLKGDAIAFLQYTSGSTSQPKGVCVSHRNLVANEIAIEAAIGGTRDDVFVSWLPLYHDMGLMGGLLNPLFTGFTAVLMSPRNFLEQPRRWLDAIHRHGGTSSGGPDFAFALCADRISDEAIARLDLSRWRFAFSGSEFVRRATLDRFAERFRPAGFDSRALTPCYGLAEATLLVTAGDRDKQAVCHTLDPAALAGGRVADAGEGADLMACGTVADGHAVRIMRPDASSEAAADEVGEIWVAGPSVAPGYWNNPQATEQTFVERDGSRWLRTGDLGFVRDGVLIVTGRLKDLLIVRGQNIYPFDLEQAVETEVASVRKGRVAAFPVEIDGTEGIGVAAEFSRTMLRRTPPDVLIKAISDAVMGQTQEYPAVVVLLNPRGMPLTTSGKLQRSACRAGWAQGTLDSFVVFERARQALATDPSPASEVTTETERRLARLWQDVLRVATVGRDDDFFMLGGNSIAAAQIAGTVRDLFGVELDLRNFFDAPTLAVLAAHVDAASNGAKALPPLRPATSGDRQLLSPAQERLWFLWSMDPASTAYTVACAVALEGPLDPTLLVRALTDVVARHEPLRTTFAAQDGLAMQVIHAGLDIPVAVEDFRRHSRDDGVLRVAERARGELVRPFDLVHGPLLRAVLMQLADDRHELLLSAHHIVADGLSLDVLLAEISTLYDRLRRDAATPPPPPTIQYADYAAWQRTWLASHEAGRQLAYWRRRLGDTHAPMALPFDRPRPPVPSYRGDTIHVDIAPDLARKLREIARQQRVSPFMLLLAAYQLLLFRYSGQSDLRIGVPVAGRRQAELASLIGCFVNTLVLRADVTDDMSFADLLEQAKEEVISGLAHQDLPFDRLVDALNPVRSGGHNPLFQVKFNYMAAPRGFTAADGLRGSARIIDLAGSHFDLALDIVDGAAGMTASLNYATDLFDAATVERIGIQLIEFLQQIADGVDRPLADFVLARDVRQVVAEEAARFASTDILGLIGAAFAGRDDQIALRQGRAEVSVGELERWSDGVARMLAAAGVGRETPVALWIERSPDFVAALLGVLKAGGAYVPLDPAWPVARVNRILRDGGIGTLIASGDRLAAAEALDCLVLDAEGYGDGVFVPGAVHPAQTAYIIYTSGSTGAPKGVAVSHGALANYVQALLSRLQPRASAGMAMVSTVAADLGHTVLFGALASGATLNLLAADAAFDADAFAQAMREGEVGILKIVPSHLRGLLRARRSADMLPREVLILGGEPCDPGLIEEVRQLRPQCRIINHYGPTETTVGVSTHEWTEAAGSGVVPVGLPLANLRAHVLDDALNVVPRGVAGELYLGGAGLARGYRGAPGQTGERFVPDPFGPAGERLYRTGDRVRCDQAGRIIFLGRRDDQVKLRGYRVEPAEVARVITSLDGIADAAVVARAIDAEQERQELVAYVVVAAGAVSQPDGLRQQLSALLPDYMVPSRIVMLDRLPLTANGKLDRTALPQPDDEIVVAYAAPAGEVEQAIAAVWRDVLGREQIGRDDNFFELGGDSILSLQIIARLRKRGLVLTPKQMFAQQTIAALAGVVAIKPAAAATPAAVPENTEATSGIGALLPIQLRFFAETITNRDHFNQSVLLVPRDRLEWSVLQRALAAVVTHHDALRVAYRQVGDAWQALPSDLPVSSDLLWVRRDVRHDDIGASASAAQASLSLASGALLRAVGFDLVDGSQRLLIAIHHLAVDGVSWRILLEEMVLAYEQLAGGAAAVTMPPKSETPSSWAQRLSAHATSDRLAAEMPFWLASSGGSDLPCDDDHGGVDVEAEAEEVVLSVDAELTERLLETAPVAYRTQVNDLLLAALSRAVWSWSGRENVAIELEGHGREDIFPEADITRTVGWFTSAFPVRLDGGADADAALIKRVKEALRAVPDHGLGYGILRHLGASEHREALSQAPSPRIIFNYLGRFDGHLGAKAAYRIAPETPGPMRAASTPLRAWLTINGEVRDGQLHLAFRYGRRRYRRTTVERFAELYGAALRSLVDHCLGSAGCLTPSDVPLSELDQASLDRLCATLDCRTVEDIYPLSPMQQGMLFHAIRDGANDAYVNQLAVELRGVTPAQVRDAWQAASARQAVLRTGFVWQPLSGAAQQVVYRRLDVPVVEEDWRSRAARRADIDIDAALAEAAQHERALGFDVTRPPLQRLRLIRLDDDRLWLIWTHHHIVLDGWSSARLLADVLQQIVGGVPAVAQGSYRDYIAWLQTRDQAAAADFWRRTLHGVDEPTRLADALRASGAIAVTTGHGRLTQLLDADLTARLRRFATQQRITMNTLLQGAWAQLLRQYTGQDTVCFGVTVSGRPAELTGAEEMVGLFINTLPLIDGPHPEAEIGDWLRALQARNVSARDYEWMPLHEIQRLAGEGGQSLFDSIMVFENYPIDQALTDQKGEGPQIGKVEHVTPTNYPIAVAAFDGAEGLRLDFNYDRAQLDEGAVRLVSVAMRDWLAQISADAARSTGCLQTVSGEALTRVLRWSRGATGETTSARSLNGEAPGIVAQIETQAARSPNAIAIVSGDSQVSYGELNARANRLARRLKECGIGADVVVGLALERVPTMMVALLAVLKAGGAYLPLDPDYPAERLAHMLRDSGARLLLTQAALHARFAPPLAETGAEAWLLDGNTREEIDDTGNPDVSVDPESLAYVIYTSGSTGLPKGVMVRHGALTNFLATMAEQPGIASDDRVLGLTSLSFDIAVLELWLPLTHGACVVLADRASAHDPAKLKALVARHGVTMIQATPSSWRMLLDHEGPEPWLPWGCSVLSGGEALPPDLARRLVELGSDVWNLYGPTETTVWSARHRLDAEHPIPVLGGPIGNTTLLVLDANLNLAPVGVAGELFIGGEGLARGYWNRAGLSAERFIPDPFGAAGARLYRTGDLARWRADGVLDYVGRADHQVKIRGHRIELGEIEARLREQHGVRESVVVAQELGGGRQLVGYVSGEDTLDGSRLRTTLTALLPDYMVPAHVVVMPRLPLTPNGKIDRRKLPPPSRGETARHDHADPVGEIEITLARIWMELLGVDRVSRSDRFFELGGHSLLAIRLMSRVSQQFGVSVQMSELFAHPELSEFARIVSINLIEEQFEERELQELIEAEV</sequence>
<dbReference type="SUPFAM" id="SSF47336">
    <property type="entry name" value="ACP-like"/>
    <property type="match status" value="3"/>
</dbReference>
<dbReference type="Pfam" id="PF00501">
    <property type="entry name" value="AMP-binding"/>
    <property type="match status" value="3"/>
</dbReference>
<dbReference type="InterPro" id="IPR001242">
    <property type="entry name" value="Condensation_dom"/>
</dbReference>
<dbReference type="PROSITE" id="PS00455">
    <property type="entry name" value="AMP_BINDING"/>
    <property type="match status" value="3"/>
</dbReference>
<dbReference type="SMART" id="SM00823">
    <property type="entry name" value="PKS_PP"/>
    <property type="match status" value="3"/>
</dbReference>
<dbReference type="Pfam" id="PF00550">
    <property type="entry name" value="PP-binding"/>
    <property type="match status" value="3"/>
</dbReference>
<comment type="cofactor">
    <cofactor evidence="1">
        <name>pantetheine 4'-phosphate</name>
        <dbReference type="ChEBI" id="CHEBI:47942"/>
    </cofactor>
</comment>
<dbReference type="Gene3D" id="3.30.559.10">
    <property type="entry name" value="Chloramphenicol acetyltransferase-like domain"/>
    <property type="match status" value="3"/>
</dbReference>
<dbReference type="PANTHER" id="PTHR45527:SF1">
    <property type="entry name" value="FATTY ACID SYNTHASE"/>
    <property type="match status" value="1"/>
</dbReference>
<dbReference type="NCBIfam" id="NF003417">
    <property type="entry name" value="PRK04813.1"/>
    <property type="match status" value="3"/>
</dbReference>
<dbReference type="Pfam" id="PF00668">
    <property type="entry name" value="Condensation"/>
    <property type="match status" value="3"/>
</dbReference>
<dbReference type="Proteomes" id="UP001431010">
    <property type="component" value="Chromosome"/>
</dbReference>
<accession>A0ABY3RD03</accession>
<dbReference type="InterPro" id="IPR025110">
    <property type="entry name" value="AMP-bd_C"/>
</dbReference>
<dbReference type="Gene3D" id="3.40.50.980">
    <property type="match status" value="4"/>
</dbReference>
<name>A0ABY3RD03_9BRAD</name>
<dbReference type="Gene3D" id="2.30.38.10">
    <property type="entry name" value="Luciferase, Domain 3"/>
    <property type="match status" value="2"/>
</dbReference>
<dbReference type="NCBIfam" id="TIGR01720">
    <property type="entry name" value="NRPS-para261"/>
    <property type="match status" value="1"/>
</dbReference>
<evidence type="ECO:0000259" key="7">
    <source>
        <dbReference type="PROSITE" id="PS50075"/>
    </source>
</evidence>
<dbReference type="CDD" id="cd19543">
    <property type="entry name" value="DCL_NRPS"/>
    <property type="match status" value="1"/>
</dbReference>
<dbReference type="PROSITE" id="PS50075">
    <property type="entry name" value="CARRIER"/>
    <property type="match status" value="3"/>
</dbReference>
<keyword evidence="4" id="KW-0677">Repeat</keyword>
<dbReference type="InterPro" id="IPR009081">
    <property type="entry name" value="PP-bd_ACP"/>
</dbReference>
<evidence type="ECO:0000256" key="2">
    <source>
        <dbReference type="ARBA" id="ARBA00022450"/>
    </source>
</evidence>
<dbReference type="InterPro" id="IPR023213">
    <property type="entry name" value="CAT-like_dom_sf"/>
</dbReference>
<dbReference type="InterPro" id="IPR045851">
    <property type="entry name" value="AMP-bd_C_sf"/>
</dbReference>
<keyword evidence="6" id="KW-0443">Lipid metabolism</keyword>
<dbReference type="InterPro" id="IPR036736">
    <property type="entry name" value="ACP-like_sf"/>
</dbReference>
<dbReference type="InterPro" id="IPR040097">
    <property type="entry name" value="FAAL/FAAC"/>
</dbReference>
<reference evidence="8" key="1">
    <citation type="journal article" date="2024" name="Antonie Van Leeuwenhoek">
        <title>Bradyrhizobium ontarionense sp. nov., a novel bacterial symbiont isolated from Aeschynomene indica (Indian jointvetch), harbours photosynthesis, nitrogen fixation and nitrous oxide (N2O) reductase genes.</title>
        <authorList>
            <person name="Bromfield E.S.P."/>
            <person name="Cloutier S."/>
        </authorList>
    </citation>
    <scope>NUCLEOTIDE SEQUENCE</scope>
    <source>
        <strain evidence="8">A19</strain>
    </source>
</reference>
<dbReference type="Gene3D" id="3.30.559.30">
    <property type="entry name" value="Nonribosomal peptide synthetase, condensation domain"/>
    <property type="match status" value="3"/>
</dbReference>
<gene>
    <name evidence="8" type="ORF">LQG66_00435</name>
</gene>
<dbReference type="CDD" id="cd19531">
    <property type="entry name" value="LCL_NRPS-like"/>
    <property type="match status" value="1"/>
</dbReference>
<evidence type="ECO:0000256" key="6">
    <source>
        <dbReference type="ARBA" id="ARBA00023098"/>
    </source>
</evidence>
<dbReference type="SUPFAM" id="SSF56801">
    <property type="entry name" value="Acetyl-CoA synthetase-like"/>
    <property type="match status" value="3"/>
</dbReference>
<evidence type="ECO:0000313" key="9">
    <source>
        <dbReference type="Proteomes" id="UP001431010"/>
    </source>
</evidence>
<dbReference type="Pfam" id="PF13193">
    <property type="entry name" value="AMP-binding_C"/>
    <property type="match status" value="2"/>
</dbReference>
<keyword evidence="3" id="KW-0597">Phosphoprotein</keyword>
<dbReference type="CDD" id="cd19534">
    <property type="entry name" value="E_NRPS"/>
    <property type="match status" value="1"/>
</dbReference>
<dbReference type="SUPFAM" id="SSF52777">
    <property type="entry name" value="CoA-dependent acyltransferases"/>
    <property type="match status" value="6"/>
</dbReference>
<keyword evidence="9" id="KW-1185">Reference proteome</keyword>
<evidence type="ECO:0000256" key="1">
    <source>
        <dbReference type="ARBA" id="ARBA00001957"/>
    </source>
</evidence>
<feature type="domain" description="Carrier" evidence="7">
    <location>
        <begin position="3151"/>
        <end position="3226"/>
    </location>
</feature>
<organism evidence="8 9">
    <name type="scientific">Bradyrhizobium ontarionense</name>
    <dbReference type="NCBI Taxonomy" id="2898149"/>
    <lineage>
        <taxon>Bacteria</taxon>
        <taxon>Pseudomonadati</taxon>
        <taxon>Pseudomonadota</taxon>
        <taxon>Alphaproteobacteria</taxon>
        <taxon>Hyphomicrobiales</taxon>
        <taxon>Nitrobacteraceae</taxon>
        <taxon>Bradyrhizobium</taxon>
    </lineage>
</organism>
<protein>
    <submittedName>
        <fullName evidence="8">Amino acid adenylation domain-containing protein</fullName>
    </submittedName>
</protein>
<dbReference type="PROSITE" id="PS00012">
    <property type="entry name" value="PHOSPHOPANTETHEINE"/>
    <property type="match status" value="2"/>
</dbReference>
<keyword evidence="5" id="KW-0276">Fatty acid metabolism</keyword>
<dbReference type="InterPro" id="IPR010060">
    <property type="entry name" value="NRPS_synth"/>
</dbReference>
<dbReference type="RefSeq" id="WP_231322173.1">
    <property type="nucleotide sequence ID" value="NZ_CP088156.1"/>
</dbReference>
<dbReference type="Gene3D" id="3.30.300.30">
    <property type="match status" value="3"/>
</dbReference>